<accession>A0ABW4RTZ1</accession>
<dbReference type="InterPro" id="IPR023932">
    <property type="entry name" value="CE1759_FMN_reduct"/>
</dbReference>
<proteinExistence type="predicted"/>
<dbReference type="InterPro" id="IPR029039">
    <property type="entry name" value="Flavoprotein-like_sf"/>
</dbReference>
<keyword evidence="7" id="KW-1185">Reference proteome</keyword>
<gene>
    <name evidence="6" type="ORF">ACFSCS_04710</name>
</gene>
<name>A0ABW4RTZ1_9ACTN</name>
<evidence type="ECO:0000256" key="2">
    <source>
        <dbReference type="ARBA" id="ARBA00022643"/>
    </source>
</evidence>
<keyword evidence="3 6" id="KW-0560">Oxidoreductase</keyword>
<evidence type="ECO:0000256" key="4">
    <source>
        <dbReference type="SAM" id="MobiDB-lite"/>
    </source>
</evidence>
<comment type="caution">
    <text evidence="6">The sequence shown here is derived from an EMBL/GenBank/DDBJ whole genome shotgun (WGS) entry which is preliminary data.</text>
</comment>
<organism evidence="6 7">
    <name type="scientific">Luteococcus peritonei</name>
    <dbReference type="NCBI Taxonomy" id="88874"/>
    <lineage>
        <taxon>Bacteria</taxon>
        <taxon>Bacillati</taxon>
        <taxon>Actinomycetota</taxon>
        <taxon>Actinomycetes</taxon>
        <taxon>Propionibacteriales</taxon>
        <taxon>Propionibacteriaceae</taxon>
        <taxon>Luteococcus</taxon>
    </lineage>
</organism>
<feature type="domain" description="NADPH-dependent FMN reductase-like" evidence="5">
    <location>
        <begin position="1"/>
        <end position="144"/>
    </location>
</feature>
<protein>
    <submittedName>
        <fullName evidence="6">CE1759 family FMN reductase</fullName>
        <ecNumber evidence="6">1.-.-.-</ecNumber>
    </submittedName>
</protein>
<dbReference type="Pfam" id="PF03358">
    <property type="entry name" value="FMN_red"/>
    <property type="match status" value="1"/>
</dbReference>
<dbReference type="EMBL" id="JBHUFZ010000011">
    <property type="protein sequence ID" value="MFD1889490.1"/>
    <property type="molecule type" value="Genomic_DNA"/>
</dbReference>
<dbReference type="GO" id="GO:0016491">
    <property type="term" value="F:oxidoreductase activity"/>
    <property type="evidence" value="ECO:0007669"/>
    <property type="project" value="UniProtKB-KW"/>
</dbReference>
<keyword evidence="1" id="KW-0285">Flavoprotein</keyword>
<feature type="compositionally biased region" description="Low complexity" evidence="4">
    <location>
        <begin position="184"/>
        <end position="196"/>
    </location>
</feature>
<dbReference type="PANTHER" id="PTHR43408:SF2">
    <property type="entry name" value="FMN REDUCTASE (NADPH)"/>
    <property type="match status" value="1"/>
</dbReference>
<dbReference type="SUPFAM" id="SSF52218">
    <property type="entry name" value="Flavoproteins"/>
    <property type="match status" value="1"/>
</dbReference>
<reference evidence="7" key="1">
    <citation type="journal article" date="2019" name="Int. J. Syst. Evol. Microbiol.">
        <title>The Global Catalogue of Microorganisms (GCM) 10K type strain sequencing project: providing services to taxonomists for standard genome sequencing and annotation.</title>
        <authorList>
            <consortium name="The Broad Institute Genomics Platform"/>
            <consortium name="The Broad Institute Genome Sequencing Center for Infectious Disease"/>
            <person name="Wu L."/>
            <person name="Ma J."/>
        </authorList>
    </citation>
    <scope>NUCLEOTIDE SEQUENCE [LARGE SCALE GENOMIC DNA]</scope>
    <source>
        <strain evidence="7">CAIM 431</strain>
    </source>
</reference>
<dbReference type="RefSeq" id="WP_343872514.1">
    <property type="nucleotide sequence ID" value="NZ_BAAAIX010000009.1"/>
</dbReference>
<dbReference type="Gene3D" id="3.40.50.360">
    <property type="match status" value="1"/>
</dbReference>
<evidence type="ECO:0000256" key="1">
    <source>
        <dbReference type="ARBA" id="ARBA00022630"/>
    </source>
</evidence>
<evidence type="ECO:0000259" key="5">
    <source>
        <dbReference type="Pfam" id="PF03358"/>
    </source>
</evidence>
<dbReference type="PANTHER" id="PTHR43408">
    <property type="entry name" value="FMN REDUCTASE (NADPH)"/>
    <property type="match status" value="1"/>
</dbReference>
<dbReference type="EC" id="1.-.-.-" evidence="6"/>
<dbReference type="NCBIfam" id="TIGR04037">
    <property type="entry name" value="LLM_duo_CE1759"/>
    <property type="match status" value="1"/>
</dbReference>
<dbReference type="InterPro" id="IPR005025">
    <property type="entry name" value="FMN_Rdtase-like_dom"/>
</dbReference>
<feature type="region of interest" description="Disordered" evidence="4">
    <location>
        <begin position="177"/>
        <end position="215"/>
    </location>
</feature>
<evidence type="ECO:0000256" key="3">
    <source>
        <dbReference type="ARBA" id="ARBA00023002"/>
    </source>
</evidence>
<sequence>MKIVAISAGLGLPSSASMLSERLAKASGADQIQVIELRDLAHDLVNALLTRVNSPAVTRAVEAVVASDGLVVVSPVFNASFSGLFKLFFDVLHEGALLDKPVLLGATGGSSRHSLVVDQAMLPLFFYLKAAVVPTSVFAATEDWGDASSGLNRRIELAGSQLRQMVLQRIGSPVEVTDAETGSGAQAQRDGAAQADDQVDRPASNGRTSQSATAGDFTITRTLEEMLGDI</sequence>
<dbReference type="Proteomes" id="UP001597326">
    <property type="component" value="Unassembled WGS sequence"/>
</dbReference>
<dbReference type="InterPro" id="IPR051814">
    <property type="entry name" value="NAD(P)H-dep_FMN_reductase"/>
</dbReference>
<evidence type="ECO:0000313" key="6">
    <source>
        <dbReference type="EMBL" id="MFD1889490.1"/>
    </source>
</evidence>
<keyword evidence="2" id="KW-0288">FMN</keyword>
<evidence type="ECO:0000313" key="7">
    <source>
        <dbReference type="Proteomes" id="UP001597326"/>
    </source>
</evidence>